<dbReference type="KEGG" id="pbs:Plabr_4334"/>
<keyword evidence="2" id="KW-1185">Reference proteome</keyword>
<name>F0SJR9_RUBBR</name>
<evidence type="ECO:0000313" key="1">
    <source>
        <dbReference type="EMBL" id="ADY61907.1"/>
    </source>
</evidence>
<organism evidence="1 2">
    <name type="scientific">Rubinisphaera brasiliensis (strain ATCC 49424 / DSM 5305 / JCM 21570 / IAM 15109 / NBRC 103401 / IFAM 1448)</name>
    <name type="common">Planctomyces brasiliensis</name>
    <dbReference type="NCBI Taxonomy" id="756272"/>
    <lineage>
        <taxon>Bacteria</taxon>
        <taxon>Pseudomonadati</taxon>
        <taxon>Planctomycetota</taxon>
        <taxon>Planctomycetia</taxon>
        <taxon>Planctomycetales</taxon>
        <taxon>Planctomycetaceae</taxon>
        <taxon>Rubinisphaera</taxon>
    </lineage>
</organism>
<dbReference type="HOGENOM" id="CLU_2344891_0_0_0"/>
<dbReference type="STRING" id="756272.Plabr_4334"/>
<gene>
    <name evidence="1" type="ordered locus">Plabr_4334</name>
</gene>
<accession>F0SJR9</accession>
<proteinExistence type="predicted"/>
<dbReference type="Proteomes" id="UP000006860">
    <property type="component" value="Chromosome"/>
</dbReference>
<sequence length="97" mass="10888">MHVENLLLTVWREKVVVYKFARKGREMGSSGGVERKIQPQDLVAGPKKCGSVRPIMLTDSTRSIATVDKQEESNFVDCVDCAGKQVQALVVQWHRNC</sequence>
<reference evidence="2" key="1">
    <citation type="submission" date="2011-02" db="EMBL/GenBank/DDBJ databases">
        <title>The complete genome of Planctomyces brasiliensis DSM 5305.</title>
        <authorList>
            <person name="Lucas S."/>
            <person name="Copeland A."/>
            <person name="Lapidus A."/>
            <person name="Bruce D."/>
            <person name="Goodwin L."/>
            <person name="Pitluck S."/>
            <person name="Kyrpides N."/>
            <person name="Mavromatis K."/>
            <person name="Pagani I."/>
            <person name="Ivanova N."/>
            <person name="Ovchinnikova G."/>
            <person name="Lu M."/>
            <person name="Detter J.C."/>
            <person name="Han C."/>
            <person name="Land M."/>
            <person name="Hauser L."/>
            <person name="Markowitz V."/>
            <person name="Cheng J.-F."/>
            <person name="Hugenholtz P."/>
            <person name="Woyke T."/>
            <person name="Wu D."/>
            <person name="Tindall B."/>
            <person name="Pomrenke H.G."/>
            <person name="Brambilla E."/>
            <person name="Klenk H.-P."/>
            <person name="Eisen J.A."/>
        </authorList>
    </citation>
    <scope>NUCLEOTIDE SEQUENCE [LARGE SCALE GENOMIC DNA]</scope>
    <source>
        <strain evidence="2">ATCC 49424 / DSM 5305 / JCM 21570 / NBRC 103401 / IFAM 1448</strain>
    </source>
</reference>
<evidence type="ECO:0000313" key="2">
    <source>
        <dbReference type="Proteomes" id="UP000006860"/>
    </source>
</evidence>
<dbReference type="AlphaFoldDB" id="F0SJR9"/>
<dbReference type="EMBL" id="CP002546">
    <property type="protein sequence ID" value="ADY61907.1"/>
    <property type="molecule type" value="Genomic_DNA"/>
</dbReference>
<protein>
    <submittedName>
        <fullName evidence="1">Uncharacterized protein</fullName>
    </submittedName>
</protein>